<evidence type="ECO:0000313" key="2">
    <source>
        <dbReference type="EMBL" id="CAE6440357.1"/>
    </source>
</evidence>
<feature type="compositionally biased region" description="Basic and acidic residues" evidence="1">
    <location>
        <begin position="394"/>
        <end position="407"/>
    </location>
</feature>
<dbReference type="EMBL" id="CAJMWQ010001202">
    <property type="protein sequence ID" value="CAE6440357.1"/>
    <property type="molecule type" value="Genomic_DNA"/>
</dbReference>
<dbReference type="Proteomes" id="UP000663826">
    <property type="component" value="Unassembled WGS sequence"/>
</dbReference>
<feature type="region of interest" description="Disordered" evidence="1">
    <location>
        <begin position="1"/>
        <end position="22"/>
    </location>
</feature>
<organism evidence="2 3">
    <name type="scientific">Rhizoctonia solani</name>
    <dbReference type="NCBI Taxonomy" id="456999"/>
    <lineage>
        <taxon>Eukaryota</taxon>
        <taxon>Fungi</taxon>
        <taxon>Dikarya</taxon>
        <taxon>Basidiomycota</taxon>
        <taxon>Agaricomycotina</taxon>
        <taxon>Agaricomycetes</taxon>
        <taxon>Cantharellales</taxon>
        <taxon>Ceratobasidiaceae</taxon>
        <taxon>Rhizoctonia</taxon>
    </lineage>
</organism>
<feature type="compositionally biased region" description="Gly residues" evidence="1">
    <location>
        <begin position="58"/>
        <end position="75"/>
    </location>
</feature>
<evidence type="ECO:0000313" key="3">
    <source>
        <dbReference type="Proteomes" id="UP000663826"/>
    </source>
</evidence>
<feature type="compositionally biased region" description="Gly residues" evidence="1">
    <location>
        <begin position="180"/>
        <end position="190"/>
    </location>
</feature>
<dbReference type="AlphaFoldDB" id="A0A8H2Y2M7"/>
<evidence type="ECO:0000256" key="1">
    <source>
        <dbReference type="SAM" id="MobiDB-lite"/>
    </source>
</evidence>
<protein>
    <submittedName>
        <fullName evidence="2">Uncharacterized protein</fullName>
    </submittedName>
</protein>
<feature type="compositionally biased region" description="Basic and acidic residues" evidence="1">
    <location>
        <begin position="76"/>
        <end position="87"/>
    </location>
</feature>
<feature type="region of interest" description="Disordered" evidence="1">
    <location>
        <begin position="297"/>
        <end position="442"/>
    </location>
</feature>
<name>A0A8H2Y2M7_9AGAM</name>
<sequence>MPHRGPPPNHLRFRNNGDHRGGTFQALLQSHLYDAQARSFNAQAAFHNAQAPRFQRGQGRGPGRGRGRGNTYGQGRGHEPPAYRDEPPVTNDPGARAGRSLALPGDAPERPSGLGRTRRRSKSPERGPERKRARVRSPDRSQPHSSLTNQPTANRTGISGTPGATNRSPVTSGSGIPRGPVGGSDGGNYAGGRHDPTISKGLGDTIRPDSRSGQPPGGDTGFVVPGDNDVAALISAYPPHVIHAYQEAWRLTQEFNNSFGFGFGTGLGAQALGPSAGIGDFSIHRQSVEDHQLRTFEDASERASVAAPPTPSTVQGDLPQGSHHRSPGGLSLPVPLEHLIIGDSEMQDAGPCSPAPNPDTGIRSAPKLVLDPIGTAKQTDKDSQLGGAEVQGAETDRKGEGKGDGKCVLDGNDGIGGGEGQGKRSGVSTESVTNSHEKDKET</sequence>
<reference evidence="2" key="1">
    <citation type="submission" date="2021-01" db="EMBL/GenBank/DDBJ databases">
        <authorList>
            <person name="Kaushik A."/>
        </authorList>
    </citation>
    <scope>NUCLEOTIDE SEQUENCE</scope>
    <source>
        <strain evidence="2">AG1-1B</strain>
    </source>
</reference>
<feature type="region of interest" description="Disordered" evidence="1">
    <location>
        <begin position="49"/>
        <end position="224"/>
    </location>
</feature>
<proteinExistence type="predicted"/>
<gene>
    <name evidence="2" type="ORF">RDB_LOCUS69228</name>
</gene>
<accession>A0A8H2Y2M7</accession>
<feature type="compositionally biased region" description="Basic and acidic residues" evidence="1">
    <location>
        <begin position="122"/>
        <end position="142"/>
    </location>
</feature>
<comment type="caution">
    <text evidence="2">The sequence shown here is derived from an EMBL/GenBank/DDBJ whole genome shotgun (WGS) entry which is preliminary data.</text>
</comment>
<feature type="compositionally biased region" description="Polar residues" evidence="1">
    <location>
        <begin position="143"/>
        <end position="174"/>
    </location>
</feature>